<evidence type="ECO:0000256" key="3">
    <source>
        <dbReference type="ARBA" id="ARBA00022490"/>
    </source>
</evidence>
<keyword evidence="14" id="KW-1185">Reference proteome</keyword>
<evidence type="ECO:0000256" key="10">
    <source>
        <dbReference type="ARBA" id="ARBA00082270"/>
    </source>
</evidence>
<dbReference type="Proteomes" id="UP000286134">
    <property type="component" value="Unassembled WGS sequence"/>
</dbReference>
<dbReference type="GO" id="GO:0005885">
    <property type="term" value="C:Arp2/3 protein complex"/>
    <property type="evidence" value="ECO:0007669"/>
    <property type="project" value="InterPro"/>
</dbReference>
<dbReference type="Gene3D" id="1.25.10.10">
    <property type="entry name" value="Leucine-rich Repeat Variant"/>
    <property type="match status" value="1"/>
</dbReference>
<dbReference type="SUPFAM" id="SSF48371">
    <property type="entry name" value="ARM repeat"/>
    <property type="match status" value="1"/>
</dbReference>
<evidence type="ECO:0000256" key="6">
    <source>
        <dbReference type="ARBA" id="ARBA00023203"/>
    </source>
</evidence>
<keyword evidence="7" id="KW-0206">Cytoskeleton</keyword>
<gene>
    <name evidence="13" type="ORF">OnM2_046037</name>
</gene>
<dbReference type="GO" id="GO:0006417">
    <property type="term" value="P:regulation of translation"/>
    <property type="evidence" value="ECO:0007669"/>
    <property type="project" value="TreeGrafter"/>
</dbReference>
<evidence type="ECO:0000256" key="2">
    <source>
        <dbReference type="ARBA" id="ARBA00005919"/>
    </source>
</evidence>
<dbReference type="OrthoDB" id="497380at2759"/>
<dbReference type="InterPro" id="IPR016024">
    <property type="entry name" value="ARM-type_fold"/>
</dbReference>
<feature type="region of interest" description="Disordered" evidence="11">
    <location>
        <begin position="216"/>
        <end position="248"/>
    </location>
</feature>
<dbReference type="SUPFAM" id="SSF69645">
    <property type="entry name" value="Arp2/3 complex subunits"/>
    <property type="match status" value="1"/>
</dbReference>
<reference evidence="13 14" key="1">
    <citation type="journal article" date="2018" name="BMC Genomics">
        <title>Comparative genome analyses reveal sequence features reflecting distinct modes of host-adaptation between dicot and monocot powdery mildew.</title>
        <authorList>
            <person name="Wu Y."/>
            <person name="Ma X."/>
            <person name="Pan Z."/>
            <person name="Kale S.D."/>
            <person name="Song Y."/>
            <person name="King H."/>
            <person name="Zhang Q."/>
            <person name="Presley C."/>
            <person name="Deng X."/>
            <person name="Wei C.I."/>
            <person name="Xiao S."/>
        </authorList>
    </citation>
    <scope>NUCLEOTIDE SEQUENCE [LARGE SCALE GENOMIC DNA]</scope>
    <source>
        <strain evidence="13">UMSG2</strain>
    </source>
</reference>
<evidence type="ECO:0000256" key="11">
    <source>
        <dbReference type="SAM" id="MobiDB-lite"/>
    </source>
</evidence>
<dbReference type="InterPro" id="IPR011989">
    <property type="entry name" value="ARM-like"/>
</dbReference>
<evidence type="ECO:0000256" key="1">
    <source>
        <dbReference type="ARBA" id="ARBA00004245"/>
    </source>
</evidence>
<evidence type="ECO:0000256" key="9">
    <source>
        <dbReference type="ARBA" id="ARBA00054835"/>
    </source>
</evidence>
<comment type="function">
    <text evidence="9">Functions as actin-binding component of the Arp2/3 complex which is involved in regulation of actin polymerization and together with an activating nucleation-promoting factor (NPF) mediates the formation of branched actin networks. Seems to contact the mother actin filament.</text>
</comment>
<keyword evidence="5" id="KW-0694">RNA-binding</keyword>
<dbReference type="GO" id="GO:0003779">
    <property type="term" value="F:actin binding"/>
    <property type="evidence" value="ECO:0007669"/>
    <property type="project" value="UniProtKB-KW"/>
</dbReference>
<evidence type="ECO:0000256" key="7">
    <source>
        <dbReference type="ARBA" id="ARBA00023212"/>
    </source>
</evidence>
<dbReference type="GO" id="GO:0003729">
    <property type="term" value="F:mRNA binding"/>
    <property type="evidence" value="ECO:0007669"/>
    <property type="project" value="TreeGrafter"/>
</dbReference>
<dbReference type="PROSITE" id="PS50303">
    <property type="entry name" value="PUM_HD"/>
    <property type="match status" value="1"/>
</dbReference>
<comment type="subcellular location">
    <subcellularLocation>
        <location evidence="1">Cytoplasm</location>
        <location evidence="1">Cytoskeleton</location>
    </subcellularLocation>
</comment>
<evidence type="ECO:0000313" key="14">
    <source>
        <dbReference type="Proteomes" id="UP000286134"/>
    </source>
</evidence>
<dbReference type="InterPro" id="IPR040059">
    <property type="entry name" value="PUM3"/>
</dbReference>
<dbReference type="Pfam" id="PF05856">
    <property type="entry name" value="ARPC4"/>
    <property type="match status" value="1"/>
</dbReference>
<keyword evidence="3" id="KW-0963">Cytoplasm</keyword>
<evidence type="ECO:0000313" key="13">
    <source>
        <dbReference type="EMBL" id="RKF60947.1"/>
    </source>
</evidence>
<keyword evidence="6" id="KW-0009">Actin-binding</keyword>
<accession>A0A420HU60</accession>
<dbReference type="AlphaFoldDB" id="A0A420HU60"/>
<dbReference type="InterPro" id="IPR033133">
    <property type="entry name" value="PUM-HD"/>
</dbReference>
<dbReference type="InterPro" id="IPR008384">
    <property type="entry name" value="ARPC4"/>
</dbReference>
<dbReference type="GO" id="GO:0034314">
    <property type="term" value="P:Arp2/3 complex-mediated actin nucleation"/>
    <property type="evidence" value="ECO:0007669"/>
    <property type="project" value="InterPro"/>
</dbReference>
<evidence type="ECO:0000256" key="8">
    <source>
        <dbReference type="ARBA" id="ARBA00024893"/>
    </source>
</evidence>
<dbReference type="InterPro" id="IPR012959">
    <property type="entry name" value="CPL_dom"/>
</dbReference>
<protein>
    <recommendedName>
        <fullName evidence="10">Arp2/3 complex 20 kDa</fullName>
    </recommendedName>
</protein>
<dbReference type="STRING" id="212602.A0A420HU60"/>
<evidence type="ECO:0000256" key="4">
    <source>
        <dbReference type="ARBA" id="ARBA00022737"/>
    </source>
</evidence>
<dbReference type="Gene3D" id="3.30.1460.20">
    <property type="match status" value="1"/>
</dbReference>
<comment type="caution">
    <text evidence="13">The sequence shown here is derived from an EMBL/GenBank/DDBJ whole genome shotgun (WGS) entry which is preliminary data.</text>
</comment>
<dbReference type="InterPro" id="IPR001313">
    <property type="entry name" value="Pumilio_RNA-bd_rpt"/>
</dbReference>
<dbReference type="SMART" id="SM00025">
    <property type="entry name" value="Pumilio"/>
    <property type="match status" value="4"/>
</dbReference>
<dbReference type="GO" id="GO:0005730">
    <property type="term" value="C:nucleolus"/>
    <property type="evidence" value="ECO:0007669"/>
    <property type="project" value="TreeGrafter"/>
</dbReference>
<dbReference type="PANTHER" id="PTHR13389">
    <property type="entry name" value="PUMILIO HOMOLOG 3"/>
    <property type="match status" value="1"/>
</dbReference>
<evidence type="ECO:0000259" key="12">
    <source>
        <dbReference type="PROSITE" id="PS50303"/>
    </source>
</evidence>
<sequence>MSQSLRPYLHCVRATLTSALCLSNFASQVSERHNVPEIEAQTSPEVLLNPLTVSRNENERVLIEPSINSVRVSIKIKQADEIEHILVHKFTRFLTQRAEAFFILRRKPVNGYDISFLITNFHTEMMLKHKLVDFIIQFMEEVDKEISEMKLFLNARARFVAESFLTPKSEKSKKNEKNEKSRNKLDSRKNHDVNSAPAIKVNNTIDITTSELNSGVETDLNLKKKKKKEENAESDSSIKTKDQDGLHPERVKAIIQNGQSSREAHARQKQIAQERKAAKPLADDLVRTKKIWERLRRKSHVPLLERKELVKELFDIITGRIKDFVLKHDSVRVVQTAIKYANPEQKRTIATELAGTYRQLAESKYAKFLIGKLLVHGDDKIRDIIIPEFFGHVRRLIKHPEASWILDDIYRGAATNVQKAQILREFYGAEFALFQDKESKDITAVLSEILNNNPGKRETIMNSLIELINQLIQKKMTGFTLLHDALLQYFLNTKAGTNEATEFLQTLKSEEDGELLKNLAFTKSGSRLVCLALAHVNAKDRKLILRAYKDTLQMMASDNHGHIVILTAYEVIDDTVLTSKSIFPEILSKDADEQIENAVFFANNLNARTTLLYLFEGRSKALFPASHTYDIQILEEIEEARKLTSKKDPETRKAELAKELSPYLLNVVDVAASRLVQTPFGCQFVTSVLFGAQGDKSTALHAIAKTASGDPTSTQLNKSIKDVDGNININDGCLTHISSSSHGGRMLKSLLAGGRFNHETRSIMPVVPALNFANILYPYIKENILKWATGPASFVILALIESESFSKKQEVLDLLKSEKELLEKASTEIVDSKVNQSETSDVATAIDVNAESKRKKMAMKKSEIKNKPQAGNLGSKLLLNLL</sequence>
<feature type="domain" description="PUM-HD" evidence="12">
    <location>
        <begin position="287"/>
        <end position="684"/>
    </location>
</feature>
<proteinExistence type="inferred from homology"/>
<dbReference type="GO" id="GO:0030041">
    <property type="term" value="P:actin filament polymerization"/>
    <property type="evidence" value="ECO:0007669"/>
    <property type="project" value="InterPro"/>
</dbReference>
<feature type="compositionally biased region" description="Basic and acidic residues" evidence="11">
    <location>
        <begin position="228"/>
        <end position="248"/>
    </location>
</feature>
<organism evidence="13 14">
    <name type="scientific">Erysiphe neolycopersici</name>
    <dbReference type="NCBI Taxonomy" id="212602"/>
    <lineage>
        <taxon>Eukaryota</taxon>
        <taxon>Fungi</taxon>
        <taxon>Dikarya</taxon>
        <taxon>Ascomycota</taxon>
        <taxon>Pezizomycotina</taxon>
        <taxon>Leotiomycetes</taxon>
        <taxon>Erysiphales</taxon>
        <taxon>Erysiphaceae</taxon>
        <taxon>Erysiphe</taxon>
    </lineage>
</organism>
<comment type="function">
    <text evidence="8">RNA-binding nucleolar protein required for pre-rRNA processing. Involved in production of 18S rRNA and assembly of small ribosomal subunit.</text>
</comment>
<feature type="compositionally biased region" description="Basic and acidic residues" evidence="11">
    <location>
        <begin position="168"/>
        <end position="192"/>
    </location>
</feature>
<feature type="region of interest" description="Disordered" evidence="11">
    <location>
        <begin position="168"/>
        <end position="197"/>
    </location>
</feature>
<evidence type="ECO:0000256" key="5">
    <source>
        <dbReference type="ARBA" id="ARBA00022884"/>
    </source>
</evidence>
<name>A0A420HU60_9PEZI</name>
<dbReference type="InterPro" id="IPR034666">
    <property type="entry name" value="ARPC2/4"/>
</dbReference>
<dbReference type="EMBL" id="MCFK01004634">
    <property type="protein sequence ID" value="RKF60947.1"/>
    <property type="molecule type" value="Genomic_DNA"/>
</dbReference>
<comment type="similarity">
    <text evidence="2">Belongs to the ARPC4 family.</text>
</comment>
<keyword evidence="4" id="KW-0677">Repeat</keyword>
<dbReference type="PANTHER" id="PTHR13389:SF0">
    <property type="entry name" value="PUMILIO HOMOLOG 3"/>
    <property type="match status" value="1"/>
</dbReference>
<dbReference type="Pfam" id="PF08144">
    <property type="entry name" value="CPL"/>
    <property type="match status" value="1"/>
</dbReference>
<dbReference type="FunFam" id="3.30.1460.20:FF:000001">
    <property type="entry name" value="Actin-related protein 2/3 complex subunit 4"/>
    <property type="match status" value="1"/>
</dbReference>